<organism evidence="2">
    <name type="scientific">Ixodes ricinus</name>
    <name type="common">Common tick</name>
    <name type="synonym">Acarus ricinus</name>
    <dbReference type="NCBI Taxonomy" id="34613"/>
    <lineage>
        <taxon>Eukaryota</taxon>
        <taxon>Metazoa</taxon>
        <taxon>Ecdysozoa</taxon>
        <taxon>Arthropoda</taxon>
        <taxon>Chelicerata</taxon>
        <taxon>Arachnida</taxon>
        <taxon>Acari</taxon>
        <taxon>Parasitiformes</taxon>
        <taxon>Ixodida</taxon>
        <taxon>Ixodoidea</taxon>
        <taxon>Ixodidae</taxon>
        <taxon>Ixodinae</taxon>
        <taxon>Ixodes</taxon>
    </lineage>
</organism>
<reference evidence="2" key="1">
    <citation type="submission" date="2019-12" db="EMBL/GenBank/DDBJ databases">
        <title>An insight into the sialome of adult female Ixodes ricinus ticks feeding for 6 days.</title>
        <authorList>
            <person name="Perner J."/>
            <person name="Ribeiro J.M.C."/>
        </authorList>
    </citation>
    <scope>NUCLEOTIDE SEQUENCE</scope>
    <source>
        <strain evidence="2">Semi-engorged</strain>
        <tissue evidence="2">Salivary glands</tissue>
    </source>
</reference>
<evidence type="ECO:0000256" key="1">
    <source>
        <dbReference type="SAM" id="SignalP"/>
    </source>
</evidence>
<proteinExistence type="predicted"/>
<dbReference type="AlphaFoldDB" id="A0A6B0UDK3"/>
<dbReference type="EMBL" id="GIFC01002310">
    <property type="protein sequence ID" value="MXU84393.1"/>
    <property type="molecule type" value="Transcribed_RNA"/>
</dbReference>
<accession>A0A6B0UDK3</accession>
<feature type="signal peptide" evidence="1">
    <location>
        <begin position="1"/>
        <end position="27"/>
    </location>
</feature>
<sequence length="80" mass="9148">MAKKKCRSLWPAANVCMSFSFFSVCIAQIKWQETFEELENWTDLPTLVNPFPSHKVNNDPGQEQVKGKFPTDGPHFVESC</sequence>
<feature type="chain" id="PRO_5025482705" evidence="1">
    <location>
        <begin position="28"/>
        <end position="80"/>
    </location>
</feature>
<keyword evidence="1" id="KW-0732">Signal</keyword>
<evidence type="ECO:0000313" key="2">
    <source>
        <dbReference type="EMBL" id="MXU84393.1"/>
    </source>
</evidence>
<protein>
    <submittedName>
        <fullName evidence="2">Putative secreted protein</fullName>
    </submittedName>
</protein>
<name>A0A6B0UDK3_IXORI</name>